<keyword evidence="3" id="KW-1185">Reference proteome</keyword>
<evidence type="ECO:0000313" key="2">
    <source>
        <dbReference type="EMBL" id="KAF9521475.1"/>
    </source>
</evidence>
<evidence type="ECO:0000313" key="3">
    <source>
        <dbReference type="Proteomes" id="UP000807306"/>
    </source>
</evidence>
<name>A0A9P6BDA5_9AGAR</name>
<dbReference type="Proteomes" id="UP000807306">
    <property type="component" value="Unassembled WGS sequence"/>
</dbReference>
<accession>A0A9P6BDA5</accession>
<dbReference type="OrthoDB" id="4161428at2759"/>
<comment type="caution">
    <text evidence="2">The sequence shown here is derived from an EMBL/GenBank/DDBJ whole genome shotgun (WGS) entry which is preliminary data.</text>
</comment>
<organism evidence="2 3">
    <name type="scientific">Crepidotus variabilis</name>
    <dbReference type="NCBI Taxonomy" id="179855"/>
    <lineage>
        <taxon>Eukaryota</taxon>
        <taxon>Fungi</taxon>
        <taxon>Dikarya</taxon>
        <taxon>Basidiomycota</taxon>
        <taxon>Agaricomycotina</taxon>
        <taxon>Agaricomycetes</taxon>
        <taxon>Agaricomycetidae</taxon>
        <taxon>Agaricales</taxon>
        <taxon>Agaricineae</taxon>
        <taxon>Crepidotaceae</taxon>
        <taxon>Crepidotus</taxon>
    </lineage>
</organism>
<dbReference type="EMBL" id="MU158051">
    <property type="protein sequence ID" value="KAF9521475.1"/>
    <property type="molecule type" value="Genomic_DNA"/>
</dbReference>
<feature type="region of interest" description="Disordered" evidence="1">
    <location>
        <begin position="1341"/>
        <end position="1363"/>
    </location>
</feature>
<gene>
    <name evidence="2" type="ORF">CPB83DRAFT_841240</name>
</gene>
<feature type="region of interest" description="Disordered" evidence="1">
    <location>
        <begin position="1440"/>
        <end position="1475"/>
    </location>
</feature>
<protein>
    <submittedName>
        <fullName evidence="2">Uncharacterized protein</fullName>
    </submittedName>
</protein>
<reference evidence="2" key="1">
    <citation type="submission" date="2020-11" db="EMBL/GenBank/DDBJ databases">
        <authorList>
            <consortium name="DOE Joint Genome Institute"/>
            <person name="Ahrendt S."/>
            <person name="Riley R."/>
            <person name="Andreopoulos W."/>
            <person name="Labutti K."/>
            <person name="Pangilinan J."/>
            <person name="Ruiz-Duenas F.J."/>
            <person name="Barrasa J.M."/>
            <person name="Sanchez-Garcia M."/>
            <person name="Camarero S."/>
            <person name="Miyauchi S."/>
            <person name="Serrano A."/>
            <person name="Linde D."/>
            <person name="Babiker R."/>
            <person name="Drula E."/>
            <person name="Ayuso-Fernandez I."/>
            <person name="Pacheco R."/>
            <person name="Padilla G."/>
            <person name="Ferreira P."/>
            <person name="Barriuso J."/>
            <person name="Kellner H."/>
            <person name="Castanera R."/>
            <person name="Alfaro M."/>
            <person name="Ramirez L."/>
            <person name="Pisabarro A.G."/>
            <person name="Kuo A."/>
            <person name="Tritt A."/>
            <person name="Lipzen A."/>
            <person name="He G."/>
            <person name="Yan M."/>
            <person name="Ng V."/>
            <person name="Cullen D."/>
            <person name="Martin F."/>
            <person name="Rosso M.-N."/>
            <person name="Henrissat B."/>
            <person name="Hibbett D."/>
            <person name="Martinez A.T."/>
            <person name="Grigoriev I.V."/>
        </authorList>
    </citation>
    <scope>NUCLEOTIDE SEQUENCE</scope>
    <source>
        <strain evidence="2">CBS 506.95</strain>
    </source>
</reference>
<sequence length="1876" mass="211289">MSLWRADLHKTRISTWNEKNLSKTGIDLPIASHSGAFVSKSLTILPDNRIPVMLPTVGTLEPTSATGVAVPSIAAKIASAITGSHIRVYVPRKRNEHSRECQKFHWNKQHKADCAVEPSLLSANQSRYHNVRRNYALQVNINILSDPSFPKGHASLVDIIGTSLIDLALLYPSKPNLRNVRSQLDKETSLLVVAYYIWPSKDELLLHHYPSPSLIHSSAEKPASTWYQCLLDKHAANCGREQPVPPNSTCAGLSIRITIASVDLGARPHVDAISFWSSIHYQNQGERERLDRTMGQGSLNTLNWGHSVKNLRLRMNLASSPFSKRPRVITLSRSYFYPSSSQSSSEHVLSGWDLTPGRDPVTVDYNNEQLYLPRVLVDGINVLGLVSSANVSRSAFEIRENQETLPEAIILKLVEYKPVVIPASINLAKKVQTVSYLQYIGGLDMEGKVDFYGYAAQSSCSYAISFFLDSSRTVVFRPKDVPAPKFNAYEPYMISLDDGYRMAFNIPRYAESTPPLQIMSDRSTFLLVDRHQYQVNNHAPQGYCSRFKVIQGEMLFFIVKLPKIQNFRSRGQVYEHWLPLRSTLSPKSSNYEQYMQYSRQGIKISVGESIIFPPGFTFEMYACETSVIQRSYFYSLACLPLTELVRRFEAIYNFSVVTLEQTSYDLFSRWLVYMPYNRPVEEDPKVTSRAVMALVAMILCPLDYVHPESNVWASVSSRHIAASRYFSYILHDAPFKHQFKSLRGPTDKSCTPFQQLSGRPSRPYPLTFDNEMALQAASLLQRNLNFNPQELRNNYDIGTEGVDFAVGFPVEWSKPHGDMPFVFDIIAEFNSNRDFRMKWKDRESIDKHVMGSTVFLSWVQKYQSYIWPAILVLLKNSTDVTLQDVLASIRETAENYCVRFDFTTNPLQYQESVLSLSFVSAEKAALVEAMQSDEKRVGCCRNKMRGSRPAVTICCHVDGVFTDFETFEVPPPAPFAMSSDGFDIQGDWAAGFPKYMQTALDQLDNDDVKNLETTHFLHRVNYTTHSVKLRDAARKAISMRKMFIVQSVPHRLISFSSQSLLVLGLGSTNDDFSQFCQHDGLPLSSYQTSNVDIPAFVQLLDDGFNVGWQPFSNSEEISIPLSELQAERSWVSFIPRNTSAKITLNLGYTTALQVTCGSARVVDEITVFSTSLITARRRLFEDFDGTTNTGSTRQTYELSCGDVLIIPPSYQCTINALEDAVLVGARFLSLPTMHLASSLRMYLAHKRPAEFQTTLSPLVYWRTLSRMLLRMERYDGKLKEARNETFLASLALMVLRPDSFACCPDEDKVAKQIQTATHLDARSSREMAEVKGKAAERYPIRKSSTNAKRQRLNVDSDEPVVIPPPPTFKKMADFAAEFQAIKSDLKEVHVGLSDVVHEFKAIRQLMTANMDETKALFQELADKIDAATLRVVDDEAMEMDDDGTGCATSDGILDDGSQDAQSSQPKVKKSKSVEMEPASPLALSLPTEVHFSIGASIKVSAFRHEFNTEDKLHKYIQHIDHGIAVKVSSPRGFSDRLSFSIDAIMSLGISPLGVIDINTRTGDRVNEPSTFQRFFQHRNSSHCVLRHASPVWTMPLFVKLLDDGYNNGWSRAVSSFDSHGPIRSLQSHHSWVQFLSAGHHRTLNQTTSGFNSAFQIRSGRMMVLIVHDCIYGDVALNIGISLSPGDVLVIPPNVLHEVLVFQDTVVTGTHFISCTNLHLTRFALYYQVSDRSRSKRDIEFFLIWKTLVRLILYLDDVGFKGIRLNPYEALLTILQRPGHFGPEEFDSHLSSIKVQNQVNQHKRQPSTAGRSKVDLKHLINSKVISRLEVFNDALKKPFQLAPDDKKAVDLSNKRVDEGLPELDILLPGPVLGSKVV</sequence>
<proteinExistence type="predicted"/>
<evidence type="ECO:0000256" key="1">
    <source>
        <dbReference type="SAM" id="MobiDB-lite"/>
    </source>
</evidence>